<comment type="caution">
    <text evidence="2">The sequence shown here is derived from an EMBL/GenBank/DDBJ whole genome shotgun (WGS) entry which is preliminary data.</text>
</comment>
<feature type="domain" description="Xylose isomerase-like TIM barrel" evidence="1">
    <location>
        <begin position="44"/>
        <end position="276"/>
    </location>
</feature>
<keyword evidence="2" id="KW-0413">Isomerase</keyword>
<reference evidence="3" key="1">
    <citation type="journal article" date="2019" name="Int. J. Syst. Evol. Microbiol.">
        <title>The Global Catalogue of Microorganisms (GCM) 10K type strain sequencing project: providing services to taxonomists for standard genome sequencing and annotation.</title>
        <authorList>
            <consortium name="The Broad Institute Genomics Platform"/>
            <consortium name="The Broad Institute Genome Sequencing Center for Infectious Disease"/>
            <person name="Wu L."/>
            <person name="Ma J."/>
        </authorList>
    </citation>
    <scope>NUCLEOTIDE SEQUENCE [LARGE SCALE GENOMIC DNA]</scope>
    <source>
        <strain evidence="3">CCUG 56608</strain>
    </source>
</reference>
<dbReference type="GO" id="GO:0016853">
    <property type="term" value="F:isomerase activity"/>
    <property type="evidence" value="ECO:0007669"/>
    <property type="project" value="UniProtKB-KW"/>
</dbReference>
<sequence length="299" mass="34142">MYKNKGFIPSVLIPEIFKPSLDKEDYLPELVDSLSEEGFYCALEIAPVYDSNNRKKIKQIVTTKELTLVMWMTNIIDEHQLDLSSPDKKRREKDVNIFLEYINLATECGAHNIALISGPFHGEEKLTESMSGFIDSLITICKEAAKNDLKVLVEPLDRSAHKKKFMGPTTELVEIIKKVRNEQPNIAIAFDTAHAALNSENIESALSSAFPYTEQIHLSNAVLDKENRMYGDHHMVIDNEGFLTQHRIEKFLKNANQNGYLNNGKMRISVEMRTPEDQDSHYYENIAKNILKQGLQILK</sequence>
<dbReference type="SUPFAM" id="SSF51658">
    <property type="entry name" value="Xylose isomerase-like"/>
    <property type="match status" value="1"/>
</dbReference>
<dbReference type="InterPro" id="IPR036237">
    <property type="entry name" value="Xyl_isomerase-like_sf"/>
</dbReference>
<name>A0ABW3NFB1_9BACI</name>
<proteinExistence type="predicted"/>
<dbReference type="InterPro" id="IPR050312">
    <property type="entry name" value="IolE/XylAMocC-like"/>
</dbReference>
<evidence type="ECO:0000259" key="1">
    <source>
        <dbReference type="Pfam" id="PF01261"/>
    </source>
</evidence>
<dbReference type="EMBL" id="JBHTKK010000002">
    <property type="protein sequence ID" value="MFD1065006.1"/>
    <property type="molecule type" value="Genomic_DNA"/>
</dbReference>
<dbReference type="PANTHER" id="PTHR12110">
    <property type="entry name" value="HYDROXYPYRUVATE ISOMERASE"/>
    <property type="match status" value="1"/>
</dbReference>
<evidence type="ECO:0000313" key="3">
    <source>
        <dbReference type="Proteomes" id="UP001597041"/>
    </source>
</evidence>
<accession>A0ABW3NFB1</accession>
<keyword evidence="3" id="KW-1185">Reference proteome</keyword>
<organism evidence="2 3">
    <name type="scientific">Oceanobacillus locisalsi</name>
    <dbReference type="NCBI Taxonomy" id="546107"/>
    <lineage>
        <taxon>Bacteria</taxon>
        <taxon>Bacillati</taxon>
        <taxon>Bacillota</taxon>
        <taxon>Bacilli</taxon>
        <taxon>Bacillales</taxon>
        <taxon>Bacillaceae</taxon>
        <taxon>Oceanobacillus</taxon>
    </lineage>
</organism>
<gene>
    <name evidence="2" type="ORF">ACFQ19_03115</name>
</gene>
<evidence type="ECO:0000313" key="2">
    <source>
        <dbReference type="EMBL" id="MFD1065006.1"/>
    </source>
</evidence>
<protein>
    <submittedName>
        <fullName evidence="2">Sugar phosphate isomerase/epimerase family protein</fullName>
    </submittedName>
</protein>
<dbReference type="Proteomes" id="UP001597041">
    <property type="component" value="Unassembled WGS sequence"/>
</dbReference>
<dbReference type="InterPro" id="IPR013022">
    <property type="entry name" value="Xyl_isomerase-like_TIM-brl"/>
</dbReference>
<dbReference type="RefSeq" id="WP_379590539.1">
    <property type="nucleotide sequence ID" value="NZ_JBHTKK010000002.1"/>
</dbReference>
<dbReference type="Gene3D" id="3.20.20.150">
    <property type="entry name" value="Divalent-metal-dependent TIM barrel enzymes"/>
    <property type="match status" value="1"/>
</dbReference>
<dbReference type="Pfam" id="PF01261">
    <property type="entry name" value="AP_endonuc_2"/>
    <property type="match status" value="1"/>
</dbReference>